<protein>
    <submittedName>
        <fullName evidence="1">Uncharacterized protein</fullName>
    </submittedName>
</protein>
<accession>A0ACB8RB08</accession>
<comment type="caution">
    <text evidence="1">The sequence shown here is derived from an EMBL/GenBank/DDBJ whole genome shotgun (WGS) entry which is preliminary data.</text>
</comment>
<reference evidence="1" key="1">
    <citation type="submission" date="2021-02" db="EMBL/GenBank/DDBJ databases">
        <authorList>
            <consortium name="DOE Joint Genome Institute"/>
            <person name="Ahrendt S."/>
            <person name="Looney B.P."/>
            <person name="Miyauchi S."/>
            <person name="Morin E."/>
            <person name="Drula E."/>
            <person name="Courty P.E."/>
            <person name="Chicoki N."/>
            <person name="Fauchery L."/>
            <person name="Kohler A."/>
            <person name="Kuo A."/>
            <person name="Labutti K."/>
            <person name="Pangilinan J."/>
            <person name="Lipzen A."/>
            <person name="Riley R."/>
            <person name="Andreopoulos W."/>
            <person name="He G."/>
            <person name="Johnson J."/>
            <person name="Barry K.W."/>
            <person name="Grigoriev I.V."/>
            <person name="Nagy L."/>
            <person name="Hibbett D."/>
            <person name="Henrissat B."/>
            <person name="Matheny P.B."/>
            <person name="Labbe J."/>
            <person name="Martin F."/>
        </authorList>
    </citation>
    <scope>NUCLEOTIDE SEQUENCE</scope>
    <source>
        <strain evidence="1">FP105234-sp</strain>
    </source>
</reference>
<reference evidence="1" key="2">
    <citation type="journal article" date="2022" name="New Phytol.">
        <title>Evolutionary transition to the ectomycorrhizal habit in the genomes of a hyperdiverse lineage of mushroom-forming fungi.</title>
        <authorList>
            <person name="Looney B."/>
            <person name="Miyauchi S."/>
            <person name="Morin E."/>
            <person name="Drula E."/>
            <person name="Courty P.E."/>
            <person name="Kohler A."/>
            <person name="Kuo A."/>
            <person name="LaButti K."/>
            <person name="Pangilinan J."/>
            <person name="Lipzen A."/>
            <person name="Riley R."/>
            <person name="Andreopoulos W."/>
            <person name="He G."/>
            <person name="Johnson J."/>
            <person name="Nolan M."/>
            <person name="Tritt A."/>
            <person name="Barry K.W."/>
            <person name="Grigoriev I.V."/>
            <person name="Nagy L.G."/>
            <person name="Hibbett D."/>
            <person name="Henrissat B."/>
            <person name="Matheny P.B."/>
            <person name="Labbe J."/>
            <person name="Martin F.M."/>
        </authorList>
    </citation>
    <scope>NUCLEOTIDE SEQUENCE</scope>
    <source>
        <strain evidence="1">FP105234-sp</strain>
    </source>
</reference>
<name>A0ACB8RB08_9AGAM</name>
<dbReference type="Proteomes" id="UP000814033">
    <property type="component" value="Unassembled WGS sequence"/>
</dbReference>
<organism evidence="1 2">
    <name type="scientific">Auriscalpium vulgare</name>
    <dbReference type="NCBI Taxonomy" id="40419"/>
    <lineage>
        <taxon>Eukaryota</taxon>
        <taxon>Fungi</taxon>
        <taxon>Dikarya</taxon>
        <taxon>Basidiomycota</taxon>
        <taxon>Agaricomycotina</taxon>
        <taxon>Agaricomycetes</taxon>
        <taxon>Russulales</taxon>
        <taxon>Auriscalpiaceae</taxon>
        <taxon>Auriscalpium</taxon>
    </lineage>
</organism>
<keyword evidence="2" id="KW-1185">Reference proteome</keyword>
<sequence>MRCARSLDTRASGSRPCVSASARGRRRASSGVGGLWASTSSLARHQRRSVGRRQRAPRCLGSTALRVAAPRLSMGSGVNCVESHNALIRLPSLPCAAPVRPRARPIRRGRAACVSVRVGRCGRRAPVRVGCGAPWEGRAWWEGERGGNSCRGACAAEQAPTRARQEASRYFVLRGRRCNPRRERRAAERNTAHGVRLRWRLGRCVADRHSRCLKGFVIHSTTTTRLHRTFGATRGAVLRGHER</sequence>
<evidence type="ECO:0000313" key="2">
    <source>
        <dbReference type="Proteomes" id="UP000814033"/>
    </source>
</evidence>
<evidence type="ECO:0000313" key="1">
    <source>
        <dbReference type="EMBL" id="KAI0041057.1"/>
    </source>
</evidence>
<gene>
    <name evidence="1" type="ORF">FA95DRAFT_782644</name>
</gene>
<dbReference type="EMBL" id="MU276148">
    <property type="protein sequence ID" value="KAI0041057.1"/>
    <property type="molecule type" value="Genomic_DNA"/>
</dbReference>
<proteinExistence type="predicted"/>